<dbReference type="SMART" id="SM00422">
    <property type="entry name" value="HTH_MERR"/>
    <property type="match status" value="1"/>
</dbReference>
<dbReference type="OrthoDB" id="3191171at2"/>
<sequence length="248" mass="26575">MPRTPSGGATSGAAAADGRLMSIGAVLALLRDEFPEVTISKIRFLEAEGLVEPQRTPSGYRKFSPRDVERLGQVLRMQRDHYLPLKVIREHLEALDAGAPVALPAPAEPPDPLAGALDADADPPPATGRISRADLLNATGAEESDLAQWESYGLIEPGADGGYDPESIQVAKLITELAGFGLEPRHLRAVKAAADRDVSLVEQVVAPLRRHRNPQTRAHAEATARELAGLSVRLHAALVRSALRLRQP</sequence>
<keyword evidence="1" id="KW-0238">DNA-binding</keyword>
<dbReference type="GO" id="GO:0003700">
    <property type="term" value="F:DNA-binding transcription factor activity"/>
    <property type="evidence" value="ECO:0007669"/>
    <property type="project" value="InterPro"/>
</dbReference>
<dbReference type="RefSeq" id="WP_014627426.1">
    <property type="nucleotide sequence ID" value="NC_016111.1"/>
</dbReference>
<organism evidence="3 4">
    <name type="scientific">Streptantibioticus cattleyicolor (strain ATCC 35852 / DSM 46488 / JCM 4925 / NBRC 14057 / NRRL 8057)</name>
    <name type="common">Streptomyces cattleya</name>
    <dbReference type="NCBI Taxonomy" id="1003195"/>
    <lineage>
        <taxon>Bacteria</taxon>
        <taxon>Bacillati</taxon>
        <taxon>Actinomycetota</taxon>
        <taxon>Actinomycetes</taxon>
        <taxon>Kitasatosporales</taxon>
        <taxon>Streptomycetaceae</taxon>
        <taxon>Streptantibioticus</taxon>
    </lineage>
</organism>
<dbReference type="InterPro" id="IPR000551">
    <property type="entry name" value="MerR-type_HTH_dom"/>
</dbReference>
<evidence type="ECO:0000313" key="3">
    <source>
        <dbReference type="EMBL" id="AEW93090.1"/>
    </source>
</evidence>
<accession>G8WVZ7</accession>
<dbReference type="PATRIC" id="fig|1003195.29.peg.724"/>
<dbReference type="EMBL" id="CP003219">
    <property type="protein sequence ID" value="AEW93090.1"/>
    <property type="molecule type" value="Genomic_DNA"/>
</dbReference>
<dbReference type="CDD" id="cd00592">
    <property type="entry name" value="HTH_MerR-like"/>
    <property type="match status" value="1"/>
</dbReference>
<dbReference type="Pfam" id="PF13411">
    <property type="entry name" value="MerR_1"/>
    <property type="match status" value="1"/>
</dbReference>
<protein>
    <submittedName>
        <fullName evidence="3">Transcriptional regulator, MerR family</fullName>
    </submittedName>
</protein>
<feature type="domain" description="HTH merR-type" evidence="2">
    <location>
        <begin position="37"/>
        <end position="94"/>
    </location>
</feature>
<dbReference type="HOGENOM" id="CLU_053650_0_0_11"/>
<name>G8WVZ7_STREN</name>
<dbReference type="GO" id="GO:0003677">
    <property type="term" value="F:DNA binding"/>
    <property type="evidence" value="ECO:0007669"/>
    <property type="project" value="UniProtKB-KW"/>
</dbReference>
<dbReference type="Gene3D" id="1.10.1660.10">
    <property type="match status" value="1"/>
</dbReference>
<dbReference type="PANTHER" id="PTHR30204:SF89">
    <property type="entry name" value="HTH MERR-TYPE DOMAIN-CONTAINING PROTEIN"/>
    <property type="match status" value="1"/>
</dbReference>
<dbReference type="KEGG" id="scy:SCATT_07190"/>
<gene>
    <name evidence="3" type="ordered locus">SCATT_07190</name>
</gene>
<dbReference type="STRING" id="1003195.SCATT_07190"/>
<dbReference type="PANTHER" id="PTHR30204">
    <property type="entry name" value="REDOX-CYCLING DRUG-SENSING TRANSCRIPTIONAL ACTIVATOR SOXR"/>
    <property type="match status" value="1"/>
</dbReference>
<dbReference type="InterPro" id="IPR047057">
    <property type="entry name" value="MerR_fam"/>
</dbReference>
<dbReference type="Proteomes" id="UP000007842">
    <property type="component" value="Chromosome"/>
</dbReference>
<dbReference type="InterPro" id="IPR009061">
    <property type="entry name" value="DNA-bd_dom_put_sf"/>
</dbReference>
<dbReference type="AlphaFoldDB" id="G8WVZ7"/>
<keyword evidence="4" id="KW-1185">Reference proteome</keyword>
<reference evidence="4" key="1">
    <citation type="submission" date="2011-12" db="EMBL/GenBank/DDBJ databases">
        <title>Complete genome sequence of Streptomyces cattleya strain DSM 46488.</title>
        <authorList>
            <person name="Ou H.-Y."/>
            <person name="Li P."/>
            <person name="Zhao C."/>
            <person name="O'Hagan D."/>
            <person name="Deng Z."/>
        </authorList>
    </citation>
    <scope>NUCLEOTIDE SEQUENCE [LARGE SCALE GENOMIC DNA]</scope>
    <source>
        <strain evidence="4">ATCC 35852 / DSM 46488 / JCM 4925 / NBRC 14057 / NRRL 8057</strain>
    </source>
</reference>
<proteinExistence type="predicted"/>
<evidence type="ECO:0000313" key="4">
    <source>
        <dbReference type="Proteomes" id="UP000007842"/>
    </source>
</evidence>
<dbReference type="SUPFAM" id="SSF46955">
    <property type="entry name" value="Putative DNA-binding domain"/>
    <property type="match status" value="1"/>
</dbReference>
<dbReference type="PROSITE" id="PS50937">
    <property type="entry name" value="HTH_MERR_2"/>
    <property type="match status" value="1"/>
</dbReference>
<evidence type="ECO:0000259" key="2">
    <source>
        <dbReference type="PROSITE" id="PS50937"/>
    </source>
</evidence>
<evidence type="ECO:0000256" key="1">
    <source>
        <dbReference type="ARBA" id="ARBA00023125"/>
    </source>
</evidence>
<dbReference type="eggNOG" id="COG0789">
    <property type="taxonomic scope" value="Bacteria"/>
</dbReference>